<dbReference type="Gene3D" id="3.40.50.300">
    <property type="entry name" value="P-loop containing nucleotide triphosphate hydrolases"/>
    <property type="match status" value="1"/>
</dbReference>
<dbReference type="AlphaFoldDB" id="A0AAW1XMC3"/>
<comment type="caution">
    <text evidence="1">The sequence shown here is derived from an EMBL/GenBank/DDBJ whole genome shotgun (WGS) entry which is preliminary data.</text>
</comment>
<accession>A0AAW1XMC3</accession>
<name>A0AAW1XMC3_RUBAR</name>
<reference evidence="1 2" key="1">
    <citation type="journal article" date="2023" name="G3 (Bethesda)">
        <title>A chromosome-length genome assembly and annotation of blackberry (Rubus argutus, cv. 'Hillquist').</title>
        <authorList>
            <person name="Bruna T."/>
            <person name="Aryal R."/>
            <person name="Dudchenko O."/>
            <person name="Sargent D.J."/>
            <person name="Mead D."/>
            <person name="Buti M."/>
            <person name="Cavallini A."/>
            <person name="Hytonen T."/>
            <person name="Andres J."/>
            <person name="Pham M."/>
            <person name="Weisz D."/>
            <person name="Mascagni F."/>
            <person name="Usai G."/>
            <person name="Natali L."/>
            <person name="Bassil N."/>
            <person name="Fernandez G.E."/>
            <person name="Lomsadze A."/>
            <person name="Armour M."/>
            <person name="Olukolu B."/>
            <person name="Poorten T."/>
            <person name="Britton C."/>
            <person name="Davik J."/>
            <person name="Ashrafi H."/>
            <person name="Aiden E.L."/>
            <person name="Borodovsky M."/>
            <person name="Worthington M."/>
        </authorList>
    </citation>
    <scope>NUCLEOTIDE SEQUENCE [LARGE SCALE GENOMIC DNA]</scope>
    <source>
        <strain evidence="1">PI 553951</strain>
    </source>
</reference>
<evidence type="ECO:0000313" key="1">
    <source>
        <dbReference type="EMBL" id="KAK9937880.1"/>
    </source>
</evidence>
<dbReference type="SUPFAM" id="SSF52540">
    <property type="entry name" value="P-loop containing nucleoside triphosphate hydrolases"/>
    <property type="match status" value="1"/>
</dbReference>
<gene>
    <name evidence="1" type="ORF">M0R45_014647</name>
</gene>
<dbReference type="EMBL" id="JBEDUW010000003">
    <property type="protein sequence ID" value="KAK9937880.1"/>
    <property type="molecule type" value="Genomic_DNA"/>
</dbReference>
<protein>
    <recommendedName>
        <fullName evidence="3">ATPase AAA-type core domain-containing protein</fullName>
    </recommendedName>
</protein>
<sequence length="77" mass="8431">MSDKDFTSDISSLSWMGTTASEVLNRMLVLLTPAYGVWFSSHNLPLPGHVLIHEPPGSGKTVLVRTVGNVSRNMKTF</sequence>
<proteinExistence type="predicted"/>
<evidence type="ECO:0008006" key="3">
    <source>
        <dbReference type="Google" id="ProtNLM"/>
    </source>
</evidence>
<organism evidence="1 2">
    <name type="scientific">Rubus argutus</name>
    <name type="common">Southern blackberry</name>
    <dbReference type="NCBI Taxonomy" id="59490"/>
    <lineage>
        <taxon>Eukaryota</taxon>
        <taxon>Viridiplantae</taxon>
        <taxon>Streptophyta</taxon>
        <taxon>Embryophyta</taxon>
        <taxon>Tracheophyta</taxon>
        <taxon>Spermatophyta</taxon>
        <taxon>Magnoliopsida</taxon>
        <taxon>eudicotyledons</taxon>
        <taxon>Gunneridae</taxon>
        <taxon>Pentapetalae</taxon>
        <taxon>rosids</taxon>
        <taxon>fabids</taxon>
        <taxon>Rosales</taxon>
        <taxon>Rosaceae</taxon>
        <taxon>Rosoideae</taxon>
        <taxon>Rosoideae incertae sedis</taxon>
        <taxon>Rubus</taxon>
    </lineage>
</organism>
<evidence type="ECO:0000313" key="2">
    <source>
        <dbReference type="Proteomes" id="UP001457282"/>
    </source>
</evidence>
<dbReference type="Proteomes" id="UP001457282">
    <property type="component" value="Unassembled WGS sequence"/>
</dbReference>
<keyword evidence="2" id="KW-1185">Reference proteome</keyword>
<dbReference type="InterPro" id="IPR027417">
    <property type="entry name" value="P-loop_NTPase"/>
</dbReference>